<feature type="transmembrane region" description="Helical" evidence="1">
    <location>
        <begin position="120"/>
        <end position="137"/>
    </location>
</feature>
<keyword evidence="4" id="KW-1185">Reference proteome</keyword>
<dbReference type="EMBL" id="CP042344">
    <property type="protein sequence ID" value="QEA12963.1"/>
    <property type="molecule type" value="Genomic_DNA"/>
</dbReference>
<accession>A0A5B8RV17</accession>
<dbReference type="Pfam" id="PF00892">
    <property type="entry name" value="EamA"/>
    <property type="match status" value="1"/>
</dbReference>
<dbReference type="RefSeq" id="WP_146912556.1">
    <property type="nucleotide sequence ID" value="NZ_CP042344.1"/>
</dbReference>
<dbReference type="KEGG" id="cof:FOZ74_07940"/>
<evidence type="ECO:0000313" key="3">
    <source>
        <dbReference type="EMBL" id="QEA12963.1"/>
    </source>
</evidence>
<evidence type="ECO:0000256" key="1">
    <source>
        <dbReference type="SAM" id="Phobius"/>
    </source>
</evidence>
<organism evidence="3 4">
    <name type="scientific">Comamonas flocculans</name>
    <dbReference type="NCBI Taxonomy" id="2597701"/>
    <lineage>
        <taxon>Bacteria</taxon>
        <taxon>Pseudomonadati</taxon>
        <taxon>Pseudomonadota</taxon>
        <taxon>Betaproteobacteria</taxon>
        <taxon>Burkholderiales</taxon>
        <taxon>Comamonadaceae</taxon>
        <taxon>Comamonas</taxon>
    </lineage>
</organism>
<feature type="transmembrane region" description="Helical" evidence="1">
    <location>
        <begin position="7"/>
        <end position="24"/>
    </location>
</feature>
<feature type="transmembrane region" description="Helical" evidence="1">
    <location>
        <begin position="149"/>
        <end position="169"/>
    </location>
</feature>
<dbReference type="Proteomes" id="UP000321199">
    <property type="component" value="Chromosome"/>
</dbReference>
<sequence>MHKSLPVFALLCNALIWGVSWWPLRRMYEAGLHPLWAIAAMFALITLTLLLLRPGALRQLLRAPGLWLLVLVAGLTNVGFNWAVTIGDVVRVVILFYLMPAWSILLAWRFLGERPTRGAMARLLLAFAGVVLVLWPADGELAHFTRGFSLADALALLGGFMFAATNVTLRRLRDEPTQARVLAMFAGGALLGGLAAAAGQGLGAVPALPGANAAWLVPLLVWAGALMLANWALQYGATRLPAGTTALVMLCEVLFASASSVAAGAAQPTLRTWAGGALIVSASLLAALQARR</sequence>
<feature type="transmembrane region" description="Helical" evidence="1">
    <location>
        <begin position="245"/>
        <end position="266"/>
    </location>
</feature>
<keyword evidence="1" id="KW-0812">Transmembrane</keyword>
<keyword evidence="1" id="KW-1133">Transmembrane helix</keyword>
<dbReference type="InterPro" id="IPR000620">
    <property type="entry name" value="EamA_dom"/>
</dbReference>
<dbReference type="AlphaFoldDB" id="A0A5B8RV17"/>
<feature type="transmembrane region" description="Helical" evidence="1">
    <location>
        <begin position="272"/>
        <end position="290"/>
    </location>
</feature>
<feature type="transmembrane region" description="Helical" evidence="1">
    <location>
        <begin position="30"/>
        <end position="52"/>
    </location>
</feature>
<dbReference type="GO" id="GO:0016020">
    <property type="term" value="C:membrane"/>
    <property type="evidence" value="ECO:0007669"/>
    <property type="project" value="InterPro"/>
</dbReference>
<keyword evidence="1" id="KW-0472">Membrane</keyword>
<evidence type="ECO:0000313" key="4">
    <source>
        <dbReference type="Proteomes" id="UP000321199"/>
    </source>
</evidence>
<feature type="domain" description="EamA" evidence="2">
    <location>
        <begin position="7"/>
        <end position="134"/>
    </location>
</feature>
<feature type="transmembrane region" description="Helical" evidence="1">
    <location>
        <begin position="213"/>
        <end position="233"/>
    </location>
</feature>
<dbReference type="InterPro" id="IPR037185">
    <property type="entry name" value="EmrE-like"/>
</dbReference>
<dbReference type="SUPFAM" id="SSF103481">
    <property type="entry name" value="Multidrug resistance efflux transporter EmrE"/>
    <property type="match status" value="2"/>
</dbReference>
<proteinExistence type="predicted"/>
<feature type="transmembrane region" description="Helical" evidence="1">
    <location>
        <begin position="89"/>
        <end position="108"/>
    </location>
</feature>
<protein>
    <submittedName>
        <fullName evidence="3">DMT family transporter</fullName>
    </submittedName>
</protein>
<evidence type="ECO:0000259" key="2">
    <source>
        <dbReference type="Pfam" id="PF00892"/>
    </source>
</evidence>
<dbReference type="PANTHER" id="PTHR22911">
    <property type="entry name" value="ACYL-MALONYL CONDENSING ENZYME-RELATED"/>
    <property type="match status" value="1"/>
</dbReference>
<name>A0A5B8RV17_9BURK</name>
<dbReference type="PANTHER" id="PTHR22911:SF137">
    <property type="entry name" value="SOLUTE CARRIER FAMILY 35 MEMBER G2-RELATED"/>
    <property type="match status" value="1"/>
</dbReference>
<feature type="transmembrane region" description="Helical" evidence="1">
    <location>
        <begin position="64"/>
        <end position="83"/>
    </location>
</feature>
<gene>
    <name evidence="3" type="ORF">FOZ74_07940</name>
</gene>
<reference evidence="3 4" key="1">
    <citation type="submission" date="2019-07" db="EMBL/GenBank/DDBJ databases">
        <title>Complete genome sequence of Comamonas sp. NLF 7-7 isolated from livestock.</title>
        <authorList>
            <person name="Kim D.H."/>
            <person name="Kim J.G."/>
        </authorList>
    </citation>
    <scope>NUCLEOTIDE SEQUENCE [LARGE SCALE GENOMIC DNA]</scope>
    <source>
        <strain evidence="3 4">NLF 7-7</strain>
    </source>
</reference>
<dbReference type="OrthoDB" id="5295396at2"/>
<feature type="transmembrane region" description="Helical" evidence="1">
    <location>
        <begin position="181"/>
        <end position="201"/>
    </location>
</feature>